<gene>
    <name evidence="2" type="ORF">HN018_00905</name>
</gene>
<protein>
    <recommendedName>
        <fullName evidence="4">Glycosyltransferase RgtA/B/C/D-like domain-containing protein</fullName>
    </recommendedName>
</protein>
<dbReference type="EMBL" id="CP053708">
    <property type="protein sequence ID" value="QKE88801.1"/>
    <property type="molecule type" value="Genomic_DNA"/>
</dbReference>
<feature type="transmembrane region" description="Helical" evidence="1">
    <location>
        <begin position="26"/>
        <end position="44"/>
    </location>
</feature>
<feature type="transmembrane region" description="Helical" evidence="1">
    <location>
        <begin position="363"/>
        <end position="384"/>
    </location>
</feature>
<feature type="transmembrane region" description="Helical" evidence="1">
    <location>
        <begin position="323"/>
        <end position="343"/>
    </location>
</feature>
<dbReference type="KEGG" id="lck:HN018_00905"/>
<feature type="transmembrane region" description="Helical" evidence="1">
    <location>
        <begin position="195"/>
        <end position="221"/>
    </location>
</feature>
<reference evidence="2 3" key="1">
    <citation type="journal article" date="2014" name="World J. Microbiol. Biotechnol.">
        <title>Biodiversity and physiological characteristics of Antarctic and Arctic lichens-associated bacteria.</title>
        <authorList>
            <person name="Lee Y.M."/>
            <person name="Kim E.H."/>
            <person name="Lee H.K."/>
            <person name="Hong S.G."/>
        </authorList>
    </citation>
    <scope>NUCLEOTIDE SEQUENCE [LARGE SCALE GENOMIC DNA]</scope>
    <source>
        <strain evidence="2 3">PAMC 26569</strain>
    </source>
</reference>
<keyword evidence="1" id="KW-0812">Transmembrane</keyword>
<evidence type="ECO:0000313" key="2">
    <source>
        <dbReference type="EMBL" id="QKE88801.1"/>
    </source>
</evidence>
<keyword evidence="3" id="KW-1185">Reference proteome</keyword>
<accession>A0A6M8H5F8</accession>
<feature type="transmembrane region" description="Helical" evidence="1">
    <location>
        <begin position="165"/>
        <end position="183"/>
    </location>
</feature>
<evidence type="ECO:0000256" key="1">
    <source>
        <dbReference type="SAM" id="Phobius"/>
    </source>
</evidence>
<feature type="transmembrane region" description="Helical" evidence="1">
    <location>
        <begin position="135"/>
        <end position="153"/>
    </location>
</feature>
<evidence type="ECO:0008006" key="4">
    <source>
        <dbReference type="Google" id="ProtNLM"/>
    </source>
</evidence>
<organism evidence="2 3">
    <name type="scientific">Lichenicola cladoniae</name>
    <dbReference type="NCBI Taxonomy" id="1484109"/>
    <lineage>
        <taxon>Bacteria</taxon>
        <taxon>Pseudomonadati</taxon>
        <taxon>Pseudomonadota</taxon>
        <taxon>Alphaproteobacteria</taxon>
        <taxon>Acetobacterales</taxon>
        <taxon>Acetobacteraceae</taxon>
        <taxon>Lichenicola</taxon>
    </lineage>
</organism>
<evidence type="ECO:0000313" key="3">
    <source>
        <dbReference type="Proteomes" id="UP000500767"/>
    </source>
</evidence>
<feature type="transmembrane region" description="Helical" evidence="1">
    <location>
        <begin position="227"/>
        <end position="255"/>
    </location>
</feature>
<feature type="transmembrane region" description="Helical" evidence="1">
    <location>
        <begin position="299"/>
        <end position="316"/>
    </location>
</feature>
<dbReference type="RefSeq" id="WP_171832763.1">
    <property type="nucleotide sequence ID" value="NZ_CP053708.1"/>
</dbReference>
<proteinExistence type="predicted"/>
<dbReference type="Proteomes" id="UP000500767">
    <property type="component" value="Chromosome"/>
</dbReference>
<name>A0A6M8H5F8_9PROT</name>
<keyword evidence="1" id="KW-1133">Transmembrane helix</keyword>
<keyword evidence="1" id="KW-0472">Membrane</keyword>
<dbReference type="AlphaFoldDB" id="A0A6M8H5F8"/>
<feature type="transmembrane region" description="Helical" evidence="1">
    <location>
        <begin position="105"/>
        <end position="128"/>
    </location>
</feature>
<sequence length="504" mass="54561">MTIVAVSCSGAFRSLRLGYVLRRSDILLLVAAAMIVFFLAGPVLTMPLRIPLSYNEGWNAYFGARAMDARLGPLYPGSDSLVFNNYPPLSFYIVGVLGRYVVGDLIVAGRIVALTSLLASAGLLGVCVRLLGGTVRGGLAAAALLLLYTSTFYRDYVAVDDPQWLAHALMLGALAMLLTEYRAARYPVGRVMMAALLMTAGGFVKHSLVGLPVAVTIWLFLVQPRTARVWLISAIGWVSLGLIVTEILHGGAAFLDILEHHRVFRLGRAVKAFERLLPLLPLMIVATLTYRARRQGDRPIGLAALFVVISLLGSLAQRFGEGVNYNAYFETMIALCLTLGLALSARPTQDPSVRRRLPSPGQVVGLACIPLLVMMPWQIGRAWGDIDGRFARARSWQPIILQLARQPGLVGCETLSLCFWAGKPFAVDMFNLNQDILTGGSIARFDALAGHHAFGLFEFSSILTVVNGHSALKHDPLLENLLAHGYAVHQRGPEGSVVLGPPLP</sequence>